<comment type="caution">
    <text evidence="1">The sequence shown here is derived from an EMBL/GenBank/DDBJ whole genome shotgun (WGS) entry which is preliminary data.</text>
</comment>
<evidence type="ECO:0008006" key="3">
    <source>
        <dbReference type="Google" id="ProtNLM"/>
    </source>
</evidence>
<sequence>MNKVFVQDSTGHKTPASWYIPPQALEVMDTNSTRLLLSEVTKLEAAFAEYQMRGTSFRELFAVEAIESGVDYVGYKQKLKTGKAEFISRNATSFPTVSTGMKPYMKPVIPIGVAYTINLFEERALNRWGMSVEQDGPEDCAQYIDQKLDEGAHAGGKDPDGLEIEGAFDWMNGGGSYATGGTSFYEVTLGTGVSGNTWAAKTGAEIYADIAAGIMAIYRNSQKNCVCKVVAMGMDAYYEFSRKLITDAGGATVKLEPVVRAAFPDVKFVIDPWLDAITHTKGAGGGANNETWNGSAGSGAVLFLDNDRRNMIYRANEREILRPYEYSGFNTKVNTFGLTAGLQVKRTYAGAYMKGVS</sequence>
<organism evidence="1 2">
    <name type="scientific">bacterium (Candidatus Blackallbacteria) CG17_big_fil_post_rev_8_21_14_2_50_48_46</name>
    <dbReference type="NCBI Taxonomy" id="2014261"/>
    <lineage>
        <taxon>Bacteria</taxon>
        <taxon>Candidatus Blackallbacteria</taxon>
    </lineage>
</organism>
<protein>
    <recommendedName>
        <fullName evidence="3">Phage major capsid protein</fullName>
    </recommendedName>
</protein>
<evidence type="ECO:0000313" key="2">
    <source>
        <dbReference type="Proteomes" id="UP000231019"/>
    </source>
</evidence>
<dbReference type="Proteomes" id="UP000231019">
    <property type="component" value="Unassembled WGS sequence"/>
</dbReference>
<dbReference type="Pfam" id="PF09950">
    <property type="entry name" value="Major_capside"/>
    <property type="match status" value="1"/>
</dbReference>
<accession>A0A2M7G7E8</accession>
<gene>
    <name evidence="1" type="ORF">COW36_06805</name>
</gene>
<name>A0A2M7G7E8_9BACT</name>
<dbReference type="InterPro" id="IPR020049">
    <property type="entry name" value="Major_capsid-like"/>
</dbReference>
<dbReference type="AlphaFoldDB" id="A0A2M7G7E8"/>
<reference evidence="1 2" key="1">
    <citation type="submission" date="2017-09" db="EMBL/GenBank/DDBJ databases">
        <title>Depth-based differentiation of microbial function through sediment-hosted aquifers and enrichment of novel symbionts in the deep terrestrial subsurface.</title>
        <authorList>
            <person name="Probst A.J."/>
            <person name="Ladd B."/>
            <person name="Jarett J.K."/>
            <person name="Geller-Mcgrath D.E."/>
            <person name="Sieber C.M."/>
            <person name="Emerson J.B."/>
            <person name="Anantharaman K."/>
            <person name="Thomas B.C."/>
            <person name="Malmstrom R."/>
            <person name="Stieglmeier M."/>
            <person name="Klingl A."/>
            <person name="Woyke T."/>
            <person name="Ryan C.M."/>
            <person name="Banfield J.F."/>
        </authorList>
    </citation>
    <scope>NUCLEOTIDE SEQUENCE [LARGE SCALE GENOMIC DNA]</scope>
    <source>
        <strain evidence="1">CG17_big_fil_post_rev_8_21_14_2_50_48_46</strain>
    </source>
</reference>
<dbReference type="EMBL" id="PFFQ01000017">
    <property type="protein sequence ID" value="PIW17977.1"/>
    <property type="molecule type" value="Genomic_DNA"/>
</dbReference>
<proteinExistence type="predicted"/>
<evidence type="ECO:0000313" key="1">
    <source>
        <dbReference type="EMBL" id="PIW17977.1"/>
    </source>
</evidence>